<dbReference type="GO" id="GO:0006355">
    <property type="term" value="P:regulation of DNA-templated transcription"/>
    <property type="evidence" value="ECO:0007669"/>
    <property type="project" value="InterPro"/>
</dbReference>
<evidence type="ECO:0000313" key="6">
    <source>
        <dbReference type="EMBL" id="MPM16548.1"/>
    </source>
</evidence>
<keyword evidence="3" id="KW-0238">DNA-binding</keyword>
<dbReference type="CDD" id="cd00383">
    <property type="entry name" value="trans_reg_C"/>
    <property type="match status" value="1"/>
</dbReference>
<dbReference type="InterPro" id="IPR011006">
    <property type="entry name" value="CheY-like_superfamily"/>
</dbReference>
<evidence type="ECO:0000259" key="5">
    <source>
        <dbReference type="PROSITE" id="PS51755"/>
    </source>
</evidence>
<dbReference type="GO" id="GO:0005829">
    <property type="term" value="C:cytosol"/>
    <property type="evidence" value="ECO:0007669"/>
    <property type="project" value="TreeGrafter"/>
</dbReference>
<name>A0A644XLB9_9ZZZZ</name>
<evidence type="ECO:0000256" key="3">
    <source>
        <dbReference type="ARBA" id="ARBA00023125"/>
    </source>
</evidence>
<dbReference type="SMART" id="SM00448">
    <property type="entry name" value="REC"/>
    <property type="match status" value="1"/>
</dbReference>
<evidence type="ECO:0000256" key="2">
    <source>
        <dbReference type="ARBA" id="ARBA00023012"/>
    </source>
</evidence>
<dbReference type="Gene3D" id="3.40.50.2300">
    <property type="match status" value="1"/>
</dbReference>
<dbReference type="InterPro" id="IPR036388">
    <property type="entry name" value="WH-like_DNA-bd_sf"/>
</dbReference>
<dbReference type="PANTHER" id="PTHR48111">
    <property type="entry name" value="REGULATOR OF RPOS"/>
    <property type="match status" value="1"/>
</dbReference>
<feature type="domain" description="OmpR/PhoB-type" evidence="5">
    <location>
        <begin position="136"/>
        <end position="233"/>
    </location>
</feature>
<dbReference type="EMBL" id="VSSQ01002633">
    <property type="protein sequence ID" value="MPM16548.1"/>
    <property type="molecule type" value="Genomic_DNA"/>
</dbReference>
<dbReference type="InterPro" id="IPR001789">
    <property type="entry name" value="Sig_transdc_resp-reg_receiver"/>
</dbReference>
<organism evidence="6">
    <name type="scientific">bioreactor metagenome</name>
    <dbReference type="NCBI Taxonomy" id="1076179"/>
    <lineage>
        <taxon>unclassified sequences</taxon>
        <taxon>metagenomes</taxon>
        <taxon>ecological metagenomes</taxon>
    </lineage>
</organism>
<dbReference type="GO" id="GO:0032993">
    <property type="term" value="C:protein-DNA complex"/>
    <property type="evidence" value="ECO:0007669"/>
    <property type="project" value="TreeGrafter"/>
</dbReference>
<comment type="caution">
    <text evidence="6">The sequence shown here is derived from an EMBL/GenBank/DDBJ whole genome shotgun (WGS) entry which is preliminary data.</text>
</comment>
<sequence>MEKKKGRILLVEDDRTLSTLVRDILEINKYEVVLCSNGEEGLATFKSQKFDLMLVDIMMPKMDGITMIKEIRRYDQRVPIIVISAKDMKDDKVEGFRAGADDYVVKPFSTDELLLRIDAILKRVQRAQEMLLTTTTEIIEFGNCKLDVGEQNLTIKNKTLHLTRKECDLIRLLAMKRNELLLREVALKAIWGDDDYFIGRSMDVFISRIRKYLKDDNKVEIVNVHGLGFKMMIK</sequence>
<dbReference type="SUPFAM" id="SSF52172">
    <property type="entry name" value="CheY-like"/>
    <property type="match status" value="1"/>
</dbReference>
<proteinExistence type="predicted"/>
<dbReference type="InterPro" id="IPR001867">
    <property type="entry name" value="OmpR/PhoB-type_DNA-bd"/>
</dbReference>
<reference evidence="6" key="1">
    <citation type="submission" date="2019-08" db="EMBL/GenBank/DDBJ databases">
        <authorList>
            <person name="Kucharzyk K."/>
            <person name="Murdoch R.W."/>
            <person name="Higgins S."/>
            <person name="Loffler F."/>
        </authorList>
    </citation>
    <scope>NUCLEOTIDE SEQUENCE</scope>
</reference>
<dbReference type="PROSITE" id="PS51755">
    <property type="entry name" value="OMPR_PHOB"/>
    <property type="match status" value="1"/>
</dbReference>
<dbReference type="InterPro" id="IPR039420">
    <property type="entry name" value="WalR-like"/>
</dbReference>
<dbReference type="GO" id="GO:0000976">
    <property type="term" value="F:transcription cis-regulatory region binding"/>
    <property type="evidence" value="ECO:0007669"/>
    <property type="project" value="TreeGrafter"/>
</dbReference>
<accession>A0A644XLB9</accession>
<dbReference type="Pfam" id="PF00486">
    <property type="entry name" value="Trans_reg_C"/>
    <property type="match status" value="1"/>
</dbReference>
<dbReference type="GO" id="GO:0000156">
    <property type="term" value="F:phosphorelay response regulator activity"/>
    <property type="evidence" value="ECO:0007669"/>
    <property type="project" value="TreeGrafter"/>
</dbReference>
<keyword evidence="2" id="KW-0902">Two-component regulatory system</keyword>
<keyword evidence="1" id="KW-0597">Phosphoprotein</keyword>
<dbReference type="PROSITE" id="PS50110">
    <property type="entry name" value="RESPONSE_REGULATORY"/>
    <property type="match status" value="1"/>
</dbReference>
<gene>
    <name evidence="6" type="primary">srrA_28</name>
    <name evidence="6" type="ORF">SDC9_62929</name>
</gene>
<evidence type="ECO:0000256" key="1">
    <source>
        <dbReference type="ARBA" id="ARBA00022553"/>
    </source>
</evidence>
<dbReference type="AlphaFoldDB" id="A0A644XLB9"/>
<dbReference type="PANTHER" id="PTHR48111:SF40">
    <property type="entry name" value="PHOSPHATE REGULON TRANSCRIPTIONAL REGULATORY PROTEIN PHOB"/>
    <property type="match status" value="1"/>
</dbReference>
<evidence type="ECO:0000259" key="4">
    <source>
        <dbReference type="PROSITE" id="PS50110"/>
    </source>
</evidence>
<protein>
    <submittedName>
        <fullName evidence="6">Transcriptional regulatory protein SrrA</fullName>
    </submittedName>
</protein>
<dbReference type="Pfam" id="PF00072">
    <property type="entry name" value="Response_reg"/>
    <property type="match status" value="1"/>
</dbReference>
<dbReference type="Gene3D" id="1.10.10.10">
    <property type="entry name" value="Winged helix-like DNA-binding domain superfamily/Winged helix DNA-binding domain"/>
    <property type="match status" value="1"/>
</dbReference>
<dbReference type="CDD" id="cd17574">
    <property type="entry name" value="REC_OmpR"/>
    <property type="match status" value="1"/>
</dbReference>
<dbReference type="Gene3D" id="6.10.250.690">
    <property type="match status" value="1"/>
</dbReference>
<dbReference type="SMART" id="SM00862">
    <property type="entry name" value="Trans_reg_C"/>
    <property type="match status" value="1"/>
</dbReference>
<feature type="domain" description="Response regulatory" evidence="4">
    <location>
        <begin position="7"/>
        <end position="121"/>
    </location>
</feature>